<dbReference type="Proteomes" id="UP001056012">
    <property type="component" value="Chromosome 2"/>
</dbReference>
<evidence type="ECO:0000256" key="5">
    <source>
        <dbReference type="SAM" id="MobiDB-lite"/>
    </source>
</evidence>
<evidence type="ECO:0000256" key="4">
    <source>
        <dbReference type="ARBA" id="ARBA00023136"/>
    </source>
</evidence>
<feature type="compositionally biased region" description="Polar residues" evidence="5">
    <location>
        <begin position="224"/>
        <end position="235"/>
    </location>
</feature>
<feature type="region of interest" description="Disordered" evidence="5">
    <location>
        <begin position="1"/>
        <end position="304"/>
    </location>
</feature>
<gene>
    <name evidence="7" type="ORF">yc1106_03217</name>
</gene>
<dbReference type="PANTHER" id="PTHR12911">
    <property type="entry name" value="SAD1/UNC-84-LIKE PROTEIN-RELATED"/>
    <property type="match status" value="1"/>
</dbReference>
<dbReference type="GO" id="GO:0034993">
    <property type="term" value="C:meiotic nuclear membrane microtubule tethering complex"/>
    <property type="evidence" value="ECO:0007669"/>
    <property type="project" value="TreeGrafter"/>
</dbReference>
<dbReference type="Gene3D" id="2.60.120.260">
    <property type="entry name" value="Galactose-binding domain-like"/>
    <property type="match status" value="1"/>
</dbReference>
<evidence type="ECO:0000313" key="8">
    <source>
        <dbReference type="Proteomes" id="UP001056012"/>
    </source>
</evidence>
<feature type="compositionally biased region" description="Polar residues" evidence="5">
    <location>
        <begin position="28"/>
        <end position="37"/>
    </location>
</feature>
<dbReference type="GO" id="GO:0043495">
    <property type="term" value="F:protein-membrane adaptor activity"/>
    <property type="evidence" value="ECO:0007669"/>
    <property type="project" value="TreeGrafter"/>
</dbReference>
<organism evidence="7 8">
    <name type="scientific">Curvularia clavata</name>
    <dbReference type="NCBI Taxonomy" id="95742"/>
    <lineage>
        <taxon>Eukaryota</taxon>
        <taxon>Fungi</taxon>
        <taxon>Dikarya</taxon>
        <taxon>Ascomycota</taxon>
        <taxon>Pezizomycotina</taxon>
        <taxon>Dothideomycetes</taxon>
        <taxon>Pleosporomycetidae</taxon>
        <taxon>Pleosporales</taxon>
        <taxon>Pleosporineae</taxon>
        <taxon>Pleosporaceae</taxon>
        <taxon>Curvularia</taxon>
    </lineage>
</organism>
<feature type="compositionally biased region" description="Acidic residues" evidence="5">
    <location>
        <begin position="96"/>
        <end position="105"/>
    </location>
</feature>
<dbReference type="VEuPathDB" id="FungiDB:yc1106_03217"/>
<evidence type="ECO:0000259" key="6">
    <source>
        <dbReference type="PROSITE" id="PS51469"/>
    </source>
</evidence>
<keyword evidence="3" id="KW-1133">Transmembrane helix</keyword>
<sequence length="780" mass="86264">MASRANGDAPTPYRRSARMSAKASSVAEESTFTSATASGPARRSNKTPLTQVKPRRSNAYGSSGRIGNPERLAPVTTTGFAQAFKTQIDKSLAQETEQERDEADSILEGIGSVSPSSSSPELSRNNAAKSKAAPGYSFMESDDLGPSDDDDVAASVGNTSKSFGLSHEAGMLVNRDPFAGYPMRDELRSSPSVKPAPSSRRAPTRSTNNTKSQGPTPAQAPVKSPSQDKTPTPISNAAKASVQSQTQAQANVEQASVRTDQSVSDVVAEEQARLQRDGPPRPQPQRSSDRRRPHRKDPGEVNAWIGDVETFESTDEPVWRWKNSLTWTFWTMSGILLLGWVAAVILTTTSPDSASTPGLFKAVGSRIVYTYGKVTDYIMPPGTPTDAELVEAFKNNGDDTGLWSRIFSIETRNDKRYQGMRDTIEDLKRELPAVMIVRRHEDGSVEITDEFWRALTAKARSEPEWTKFLEDTKAKLAILFDSKTHNERGPTESWPHATSREEFIKLVERRYESLTAQVDKRIEEAVRAQSTQFKSLVKAEVKKTMLEQIRLNALAQANLVANYELHLTKPNYFSPGLGAMVDVDMSSVTFENQSGRLARFVRRFSGGPRPNPPIMALSKWEEPGDCWCSANQDPASPGQAQLTIRIPNPVVPKQVTVEHIPMSMMPARKVSNAPRDMELWVQTNAPIKPYYSHREVSCRSAPPEGDKFGEWKCLGSFKYNVHASNHLQTFDLSGEPSEAVSRFVLRVTSNWGASHTCLYQVRLHGTDTEKDFEYPVTLMD</sequence>
<dbReference type="InterPro" id="IPR012919">
    <property type="entry name" value="SUN_dom"/>
</dbReference>
<keyword evidence="4" id="KW-0472">Membrane</keyword>
<feature type="compositionally biased region" description="Acidic residues" evidence="5">
    <location>
        <begin position="140"/>
        <end position="152"/>
    </location>
</feature>
<feature type="compositionally biased region" description="Low complexity" evidence="5">
    <location>
        <begin position="18"/>
        <end position="27"/>
    </location>
</feature>
<feature type="compositionally biased region" description="Low complexity" evidence="5">
    <location>
        <begin position="107"/>
        <end position="123"/>
    </location>
</feature>
<dbReference type="Pfam" id="PF07738">
    <property type="entry name" value="Sad1_UNC"/>
    <property type="match status" value="1"/>
</dbReference>
<dbReference type="PROSITE" id="PS51469">
    <property type="entry name" value="SUN"/>
    <property type="match status" value="1"/>
</dbReference>
<reference evidence="7" key="1">
    <citation type="submission" date="2021-12" db="EMBL/GenBank/DDBJ databases">
        <title>Curvularia clavata genome.</title>
        <authorList>
            <person name="Cao Y."/>
        </authorList>
    </citation>
    <scope>NUCLEOTIDE SEQUENCE</scope>
    <source>
        <strain evidence="7">Yc1106</strain>
    </source>
</reference>
<keyword evidence="2" id="KW-0812">Transmembrane</keyword>
<feature type="compositionally biased region" description="Polar residues" evidence="5">
    <location>
        <begin position="241"/>
        <end position="264"/>
    </location>
</feature>
<proteinExistence type="predicted"/>
<feature type="compositionally biased region" description="Basic and acidic residues" evidence="5">
    <location>
        <begin position="270"/>
        <end position="279"/>
    </location>
</feature>
<feature type="domain" description="SUN" evidence="6">
    <location>
        <begin position="578"/>
        <end position="768"/>
    </location>
</feature>
<evidence type="ECO:0000256" key="3">
    <source>
        <dbReference type="ARBA" id="ARBA00022989"/>
    </source>
</evidence>
<keyword evidence="8" id="KW-1185">Reference proteome</keyword>
<name>A0A9Q8Z7Z8_CURCL</name>
<dbReference type="AlphaFoldDB" id="A0A9Q8Z7Z8"/>
<accession>A0A9Q8Z7Z8</accession>
<feature type="compositionally biased region" description="Polar residues" evidence="5">
    <location>
        <begin position="204"/>
        <end position="216"/>
    </location>
</feature>
<dbReference type="EMBL" id="CP089275">
    <property type="protein sequence ID" value="USP75943.1"/>
    <property type="molecule type" value="Genomic_DNA"/>
</dbReference>
<protein>
    <recommendedName>
        <fullName evidence="6">SUN domain-containing protein</fullName>
    </recommendedName>
</protein>
<dbReference type="InterPro" id="IPR045119">
    <property type="entry name" value="SUN1-5"/>
</dbReference>
<dbReference type="OrthoDB" id="342281at2759"/>
<dbReference type="PANTHER" id="PTHR12911:SF8">
    <property type="entry name" value="KLAROID PROTEIN-RELATED"/>
    <property type="match status" value="1"/>
</dbReference>
<comment type="subcellular location">
    <subcellularLocation>
        <location evidence="1">Membrane</location>
    </subcellularLocation>
</comment>
<evidence type="ECO:0000256" key="2">
    <source>
        <dbReference type="ARBA" id="ARBA00022692"/>
    </source>
</evidence>
<evidence type="ECO:0000313" key="7">
    <source>
        <dbReference type="EMBL" id="USP75943.1"/>
    </source>
</evidence>
<evidence type="ECO:0000256" key="1">
    <source>
        <dbReference type="ARBA" id="ARBA00004370"/>
    </source>
</evidence>